<evidence type="ECO:0000256" key="2">
    <source>
        <dbReference type="SAM" id="Phobius"/>
    </source>
</evidence>
<name>A0A0D0BH17_9AGAM</name>
<feature type="region of interest" description="Disordered" evidence="1">
    <location>
        <begin position="417"/>
        <end position="442"/>
    </location>
</feature>
<dbReference type="OrthoDB" id="3351491at2759"/>
<dbReference type="EMBL" id="KN835135">
    <property type="protein sequence ID" value="KIK48924.1"/>
    <property type="molecule type" value="Genomic_DNA"/>
</dbReference>
<keyword evidence="2" id="KW-0472">Membrane</keyword>
<dbReference type="InParanoid" id="A0A0D0BH17"/>
<feature type="region of interest" description="Disordered" evidence="1">
    <location>
        <begin position="632"/>
        <end position="688"/>
    </location>
</feature>
<dbReference type="AlphaFoldDB" id="A0A0D0BH17"/>
<sequence length="688" mass="75575">MSTYDAFRSALVVRDAETLSISDFLEHPDYRQITSFFLGWVFICSLICIATSPVICRLYQMCHNSFDGRRGLAADAHFWSRHGILWNNSEKPPIDTLFWGDRNSSTQSLEEENAALVLLLSFCFAFASVAHFSSLLSFNPNSGASACSFLVALGGISTACARFMGLIILNLDLRKFELWRWEIYFAWSWLFVGGGFVVATCATSAGTVAYVLQLDTYLPTAVIMSTMFITLELYMIARLLSLIAPPFLEFRHRIGAVTDTRVLRALSLLLFDILNLVPGVKMIGIIGEFVPFSIGSLIVLAMFQKYRRRPILGEPMPVPMSLRSSTIPTTHVSMPPRHSAQNYIPGHPFAASTDFAATQTYRTSIASSISSSLCSYNTTTCSCQTGTGVARVASRLKYTQSHPHLFDPAETYISPASSHGHDGAAEEYTKTRSGPPSDAASAGHILIDHANSLERHQDLPTRGGLPIWPHSKITTSQPRQLPVALRLMLPPILAESVPYGSDIIGTSGSRGKVDVTKTPSQRSRRSILPSDLGLGSAPPSVVHFHRNSIGAPVMASDEEGRHDRWLTFGQSSLSPTRRRTFGHQSLQSFIAQTSPTEQSVAINPRSSKLLIPSPFVEQSFNILSLAVSQRSIQKPPSLKMQEEAEEDNSPVDLSLPAFATYRRAPQAGGMRIRGPRPPPKAFSQTPHQ</sequence>
<feature type="transmembrane region" description="Helical" evidence="2">
    <location>
        <begin position="183"/>
        <end position="211"/>
    </location>
</feature>
<feature type="transmembrane region" description="Helical" evidence="2">
    <location>
        <begin position="148"/>
        <end position="171"/>
    </location>
</feature>
<dbReference type="Proteomes" id="UP000054485">
    <property type="component" value="Unassembled WGS sequence"/>
</dbReference>
<feature type="compositionally biased region" description="Basic and acidic residues" evidence="1">
    <location>
        <begin position="419"/>
        <end position="430"/>
    </location>
</feature>
<keyword evidence="4" id="KW-1185">Reference proteome</keyword>
<proteinExistence type="predicted"/>
<feature type="transmembrane region" description="Helical" evidence="2">
    <location>
        <begin position="261"/>
        <end position="277"/>
    </location>
</feature>
<feature type="region of interest" description="Disordered" evidence="1">
    <location>
        <begin position="508"/>
        <end position="532"/>
    </location>
</feature>
<evidence type="ECO:0000313" key="4">
    <source>
        <dbReference type="Proteomes" id="UP000054485"/>
    </source>
</evidence>
<keyword evidence="2" id="KW-0812">Transmembrane</keyword>
<feature type="transmembrane region" description="Helical" evidence="2">
    <location>
        <begin position="217"/>
        <end position="240"/>
    </location>
</feature>
<protein>
    <submittedName>
        <fullName evidence="3">Uncharacterized protein</fullName>
    </submittedName>
</protein>
<organism evidence="3 4">
    <name type="scientific">Suillus luteus UH-Slu-Lm8-n1</name>
    <dbReference type="NCBI Taxonomy" id="930992"/>
    <lineage>
        <taxon>Eukaryota</taxon>
        <taxon>Fungi</taxon>
        <taxon>Dikarya</taxon>
        <taxon>Basidiomycota</taxon>
        <taxon>Agaricomycotina</taxon>
        <taxon>Agaricomycetes</taxon>
        <taxon>Agaricomycetidae</taxon>
        <taxon>Boletales</taxon>
        <taxon>Suillineae</taxon>
        <taxon>Suillaceae</taxon>
        <taxon>Suillus</taxon>
    </lineage>
</organism>
<reference evidence="4" key="2">
    <citation type="submission" date="2015-01" db="EMBL/GenBank/DDBJ databases">
        <title>Evolutionary Origins and Diversification of the Mycorrhizal Mutualists.</title>
        <authorList>
            <consortium name="DOE Joint Genome Institute"/>
            <consortium name="Mycorrhizal Genomics Consortium"/>
            <person name="Kohler A."/>
            <person name="Kuo A."/>
            <person name="Nagy L.G."/>
            <person name="Floudas D."/>
            <person name="Copeland A."/>
            <person name="Barry K.W."/>
            <person name="Cichocki N."/>
            <person name="Veneault-Fourrey C."/>
            <person name="LaButti K."/>
            <person name="Lindquist E.A."/>
            <person name="Lipzen A."/>
            <person name="Lundell T."/>
            <person name="Morin E."/>
            <person name="Murat C."/>
            <person name="Riley R."/>
            <person name="Ohm R."/>
            <person name="Sun H."/>
            <person name="Tunlid A."/>
            <person name="Henrissat B."/>
            <person name="Grigoriev I.V."/>
            <person name="Hibbett D.S."/>
            <person name="Martin F."/>
        </authorList>
    </citation>
    <scope>NUCLEOTIDE SEQUENCE [LARGE SCALE GENOMIC DNA]</scope>
    <source>
        <strain evidence="4">UH-Slu-Lm8-n1</strain>
    </source>
</reference>
<dbReference type="HOGENOM" id="CLU_438755_0_0_1"/>
<gene>
    <name evidence="3" type="ORF">CY34DRAFT_7920</name>
</gene>
<feature type="transmembrane region" description="Helical" evidence="2">
    <location>
        <begin position="114"/>
        <end position="136"/>
    </location>
</feature>
<keyword evidence="2" id="KW-1133">Transmembrane helix</keyword>
<evidence type="ECO:0000313" key="3">
    <source>
        <dbReference type="EMBL" id="KIK48924.1"/>
    </source>
</evidence>
<dbReference type="STRING" id="930992.A0A0D0BH17"/>
<evidence type="ECO:0000256" key="1">
    <source>
        <dbReference type="SAM" id="MobiDB-lite"/>
    </source>
</evidence>
<feature type="transmembrane region" description="Helical" evidence="2">
    <location>
        <begin position="37"/>
        <end position="59"/>
    </location>
</feature>
<accession>A0A0D0BH17</accession>
<reference evidence="3 4" key="1">
    <citation type="submission" date="2014-04" db="EMBL/GenBank/DDBJ databases">
        <authorList>
            <consortium name="DOE Joint Genome Institute"/>
            <person name="Kuo A."/>
            <person name="Ruytinx J."/>
            <person name="Rineau F."/>
            <person name="Colpaert J."/>
            <person name="Kohler A."/>
            <person name="Nagy L.G."/>
            <person name="Floudas D."/>
            <person name="Copeland A."/>
            <person name="Barry K.W."/>
            <person name="Cichocki N."/>
            <person name="Veneault-Fourrey C."/>
            <person name="LaButti K."/>
            <person name="Lindquist E.A."/>
            <person name="Lipzen A."/>
            <person name="Lundell T."/>
            <person name="Morin E."/>
            <person name="Murat C."/>
            <person name="Sun H."/>
            <person name="Tunlid A."/>
            <person name="Henrissat B."/>
            <person name="Grigoriev I.V."/>
            <person name="Hibbett D.S."/>
            <person name="Martin F."/>
            <person name="Nordberg H.P."/>
            <person name="Cantor M.N."/>
            <person name="Hua S.X."/>
        </authorList>
    </citation>
    <scope>NUCLEOTIDE SEQUENCE [LARGE SCALE GENOMIC DNA]</scope>
    <source>
        <strain evidence="3 4">UH-Slu-Lm8-n1</strain>
    </source>
</reference>